<evidence type="ECO:0000259" key="13">
    <source>
        <dbReference type="Pfam" id="PF08245"/>
    </source>
</evidence>
<dbReference type="PIRSF" id="PIRSF001563">
    <property type="entry name" value="Folylpolyglu_synth"/>
    <property type="match status" value="1"/>
</dbReference>
<name>A0A212RHR1_9CHLR</name>
<organism evidence="14 15">
    <name type="scientific">Thermoflexus hugenholtzii JAD2</name>
    <dbReference type="NCBI Taxonomy" id="877466"/>
    <lineage>
        <taxon>Bacteria</taxon>
        <taxon>Bacillati</taxon>
        <taxon>Chloroflexota</taxon>
        <taxon>Thermoflexia</taxon>
        <taxon>Thermoflexales</taxon>
        <taxon>Thermoflexaceae</taxon>
        <taxon>Thermoflexus</taxon>
    </lineage>
</organism>
<evidence type="ECO:0000256" key="5">
    <source>
        <dbReference type="ARBA" id="ARBA00022723"/>
    </source>
</evidence>
<dbReference type="InterPro" id="IPR036565">
    <property type="entry name" value="Mur-like_cat_sf"/>
</dbReference>
<sequence>MRDIETAYAEVLAELFSRADFEVRRPRLPEAFRLEPIRCLLERLGDPHRRYAVVHIAGTKGKGSTAAMVEAILRAAGYRTGLYTSPHLHTMRERIRIDGELIPPATVVHLLERLRPEIAADPALTVFDILTAMGFLAFAEAGVEIAVVEVGLGGRLDSTNVVSPAVCLITALSMDHVEILGPTLTHIAFEKAGIIKPGIPVGTAPQAEEAMAVLRRVAAERGAPLLTLDGWRYGPWEISPAGQWGEIRPPEGSGWSVRLPLLGRHQWENAALAVLAALQLRAQGWSLPDAAISEGLARVRWPGRFEVLREEPPVVLDGAHNDASATRLAETLMEVFPGRRWGLVFGVSADKDATAILRPLRPLVGEIWLTRSRHPRAADPAALVAAAVALGLRARVRATVAEAFEEALASGGPVLVAGSLFVVAEARETWAARGGMPMPEVDPLPLRVGGR</sequence>
<reference evidence="15" key="1">
    <citation type="submission" date="2017-06" db="EMBL/GenBank/DDBJ databases">
        <authorList>
            <person name="Varghese N."/>
            <person name="Submissions S."/>
        </authorList>
    </citation>
    <scope>NUCLEOTIDE SEQUENCE [LARGE SCALE GENOMIC DNA]</scope>
    <source>
        <strain evidence="15">JAD2</strain>
    </source>
</reference>
<dbReference type="InterPro" id="IPR004101">
    <property type="entry name" value="Mur_ligase_C"/>
</dbReference>
<comment type="cofactor">
    <cofactor evidence="1">
        <name>Mg(2+)</name>
        <dbReference type="ChEBI" id="CHEBI:18420"/>
    </cofactor>
</comment>
<dbReference type="Proteomes" id="UP000197025">
    <property type="component" value="Unassembled WGS sequence"/>
</dbReference>
<dbReference type="InterPro" id="IPR013221">
    <property type="entry name" value="Mur_ligase_cen"/>
</dbReference>
<evidence type="ECO:0000256" key="9">
    <source>
        <dbReference type="ARBA" id="ARBA00030592"/>
    </source>
</evidence>
<dbReference type="GO" id="GO:0005524">
    <property type="term" value="F:ATP binding"/>
    <property type="evidence" value="ECO:0007669"/>
    <property type="project" value="UniProtKB-KW"/>
</dbReference>
<evidence type="ECO:0000313" key="15">
    <source>
        <dbReference type="Proteomes" id="UP000197025"/>
    </source>
</evidence>
<dbReference type="GO" id="GO:0046872">
    <property type="term" value="F:metal ion binding"/>
    <property type="evidence" value="ECO:0007669"/>
    <property type="project" value="UniProtKB-KW"/>
</dbReference>
<accession>A0A212RHR1</accession>
<evidence type="ECO:0000259" key="12">
    <source>
        <dbReference type="Pfam" id="PF02875"/>
    </source>
</evidence>
<dbReference type="FunFam" id="3.40.1190.10:FF:000011">
    <property type="entry name" value="Folylpolyglutamate synthase/dihydrofolate synthase"/>
    <property type="match status" value="1"/>
</dbReference>
<dbReference type="Gene3D" id="3.40.1190.10">
    <property type="entry name" value="Mur-like, catalytic domain"/>
    <property type="match status" value="1"/>
</dbReference>
<evidence type="ECO:0000256" key="3">
    <source>
        <dbReference type="ARBA" id="ARBA00013025"/>
    </source>
</evidence>
<comment type="catalytic activity">
    <reaction evidence="10">
        <text>(6S)-5,6,7,8-tetrahydrofolyl-(gamma-L-Glu)(n) + L-glutamate + ATP = (6S)-5,6,7,8-tetrahydrofolyl-(gamma-L-Glu)(n+1) + ADP + phosphate + H(+)</text>
        <dbReference type="Rhea" id="RHEA:10580"/>
        <dbReference type="Rhea" id="RHEA-COMP:14738"/>
        <dbReference type="Rhea" id="RHEA-COMP:14740"/>
        <dbReference type="ChEBI" id="CHEBI:15378"/>
        <dbReference type="ChEBI" id="CHEBI:29985"/>
        <dbReference type="ChEBI" id="CHEBI:30616"/>
        <dbReference type="ChEBI" id="CHEBI:43474"/>
        <dbReference type="ChEBI" id="CHEBI:141005"/>
        <dbReference type="ChEBI" id="CHEBI:456216"/>
        <dbReference type="EC" id="6.3.2.17"/>
    </reaction>
</comment>
<dbReference type="SUPFAM" id="SSF53623">
    <property type="entry name" value="MurD-like peptide ligases, catalytic domain"/>
    <property type="match status" value="1"/>
</dbReference>
<feature type="domain" description="Mur ligase central" evidence="13">
    <location>
        <begin position="56"/>
        <end position="277"/>
    </location>
</feature>
<dbReference type="InterPro" id="IPR036615">
    <property type="entry name" value="Mur_ligase_C_dom_sf"/>
</dbReference>
<dbReference type="Pfam" id="PF02875">
    <property type="entry name" value="Mur_ligase_C"/>
    <property type="match status" value="1"/>
</dbReference>
<dbReference type="OrthoDB" id="9809356at2"/>
<evidence type="ECO:0000256" key="10">
    <source>
        <dbReference type="ARBA" id="ARBA00047493"/>
    </source>
</evidence>
<keyword evidence="7 11" id="KW-0067">ATP-binding</keyword>
<evidence type="ECO:0000256" key="11">
    <source>
        <dbReference type="PIRNR" id="PIRNR001563"/>
    </source>
</evidence>
<dbReference type="PANTHER" id="PTHR11136">
    <property type="entry name" value="FOLYLPOLYGLUTAMATE SYNTHASE-RELATED"/>
    <property type="match status" value="1"/>
</dbReference>
<evidence type="ECO:0000256" key="1">
    <source>
        <dbReference type="ARBA" id="ARBA00001946"/>
    </source>
</evidence>
<dbReference type="Pfam" id="PF08245">
    <property type="entry name" value="Mur_ligase_M"/>
    <property type="match status" value="1"/>
</dbReference>
<dbReference type="InterPro" id="IPR018109">
    <property type="entry name" value="Folylpolyglutamate_synth_CS"/>
</dbReference>
<dbReference type="RefSeq" id="WP_159461730.1">
    <property type="nucleotide sequence ID" value="NZ_FYEK01000054.1"/>
</dbReference>
<evidence type="ECO:0000313" key="14">
    <source>
        <dbReference type="EMBL" id="SNB71801.1"/>
    </source>
</evidence>
<evidence type="ECO:0000256" key="2">
    <source>
        <dbReference type="ARBA" id="ARBA00008276"/>
    </source>
</evidence>
<gene>
    <name evidence="14" type="ORF">SAMN02746019_00015060</name>
</gene>
<dbReference type="PROSITE" id="PS01012">
    <property type="entry name" value="FOLYLPOLYGLU_SYNT_2"/>
    <property type="match status" value="1"/>
</dbReference>
<dbReference type="Gene3D" id="3.90.190.20">
    <property type="entry name" value="Mur ligase, C-terminal domain"/>
    <property type="match status" value="1"/>
</dbReference>
<dbReference type="EC" id="6.3.2.17" evidence="3"/>
<protein>
    <recommendedName>
        <fullName evidence="3">tetrahydrofolate synthase</fullName>
        <ecNumber evidence="3">6.3.2.17</ecNumber>
    </recommendedName>
    <alternativeName>
        <fullName evidence="9">Tetrahydrofolylpolyglutamate synthase</fullName>
    </alternativeName>
</protein>
<dbReference type="AlphaFoldDB" id="A0A212RHR1"/>
<dbReference type="FunCoup" id="A0A212RHR1">
    <property type="interactions" value="452"/>
</dbReference>
<dbReference type="InterPro" id="IPR001645">
    <property type="entry name" value="Folylpolyglutamate_synth"/>
</dbReference>
<keyword evidence="6 11" id="KW-0547">Nucleotide-binding</keyword>
<dbReference type="InParanoid" id="A0A212RHR1"/>
<evidence type="ECO:0000256" key="7">
    <source>
        <dbReference type="ARBA" id="ARBA00022840"/>
    </source>
</evidence>
<keyword evidence="4 11" id="KW-0436">Ligase</keyword>
<dbReference type="PANTHER" id="PTHR11136:SF0">
    <property type="entry name" value="DIHYDROFOLATE SYNTHETASE-RELATED"/>
    <property type="match status" value="1"/>
</dbReference>
<evidence type="ECO:0000256" key="4">
    <source>
        <dbReference type="ARBA" id="ARBA00022598"/>
    </source>
</evidence>
<dbReference type="NCBIfam" id="TIGR01499">
    <property type="entry name" value="folC"/>
    <property type="match status" value="1"/>
</dbReference>
<evidence type="ECO:0000256" key="8">
    <source>
        <dbReference type="ARBA" id="ARBA00022842"/>
    </source>
</evidence>
<feature type="domain" description="Mur ligase C-terminal" evidence="12">
    <location>
        <begin position="303"/>
        <end position="419"/>
    </location>
</feature>
<dbReference type="EMBL" id="FYEK01000054">
    <property type="protein sequence ID" value="SNB71801.1"/>
    <property type="molecule type" value="Genomic_DNA"/>
</dbReference>
<dbReference type="GO" id="GO:0004326">
    <property type="term" value="F:tetrahydrofolylpolyglutamate synthase activity"/>
    <property type="evidence" value="ECO:0007669"/>
    <property type="project" value="UniProtKB-EC"/>
</dbReference>
<keyword evidence="15" id="KW-1185">Reference proteome</keyword>
<dbReference type="SUPFAM" id="SSF53244">
    <property type="entry name" value="MurD-like peptide ligases, peptide-binding domain"/>
    <property type="match status" value="1"/>
</dbReference>
<proteinExistence type="inferred from homology"/>
<dbReference type="GO" id="GO:0005737">
    <property type="term" value="C:cytoplasm"/>
    <property type="evidence" value="ECO:0007669"/>
    <property type="project" value="TreeGrafter"/>
</dbReference>
<dbReference type="GO" id="GO:0008841">
    <property type="term" value="F:dihydrofolate synthase activity"/>
    <property type="evidence" value="ECO:0007669"/>
    <property type="project" value="TreeGrafter"/>
</dbReference>
<keyword evidence="8" id="KW-0460">Magnesium</keyword>
<comment type="similarity">
    <text evidence="2 11">Belongs to the folylpolyglutamate synthase family.</text>
</comment>
<evidence type="ECO:0000256" key="6">
    <source>
        <dbReference type="ARBA" id="ARBA00022741"/>
    </source>
</evidence>
<keyword evidence="5" id="KW-0479">Metal-binding</keyword>